<feature type="transmembrane region" description="Helical" evidence="1">
    <location>
        <begin position="186"/>
        <end position="209"/>
    </location>
</feature>
<organism evidence="2 3">
    <name type="scientific">Bifidobacterium avesanii</name>
    <dbReference type="NCBI Taxonomy" id="1798157"/>
    <lineage>
        <taxon>Bacteria</taxon>
        <taxon>Bacillati</taxon>
        <taxon>Actinomycetota</taxon>
        <taxon>Actinomycetes</taxon>
        <taxon>Bifidobacteriales</taxon>
        <taxon>Bifidobacteriaceae</taxon>
        <taxon>Bifidobacterium</taxon>
    </lineage>
</organism>
<dbReference type="RefSeq" id="WP_152349828.1">
    <property type="nucleotide sequence ID" value="NZ_WBSN01000003.1"/>
</dbReference>
<gene>
    <name evidence="2" type="ORF">GFD22_01965</name>
</gene>
<feature type="transmembrane region" description="Helical" evidence="1">
    <location>
        <begin position="6"/>
        <end position="23"/>
    </location>
</feature>
<name>A0A7K3TFB0_9BIFI</name>
<sequence length="220" mass="23513">MPPSDASFVAIFAFLAVALWPSARDCAAGRLASLAKHGVRRLPAIGIAQTIAAMSAAVRNGATVARAFEEQAGRRFATTRVTEARAVEALSRRADGRESKERVRAVAGQLRAACTLSERLGCEASRCLEAVGASYRRERLADDRRREAKAGPEATVRLLTGLPILTVMLGEAIGAHPVQWLLGSPVGWGCLAFGLMLYAAGMVWMRRLLGSMEPAKRGRG</sequence>
<dbReference type="Proteomes" id="UP000469763">
    <property type="component" value="Unassembled WGS sequence"/>
</dbReference>
<protein>
    <submittedName>
        <fullName evidence="2">Pilus assembly protein</fullName>
    </submittedName>
</protein>
<accession>A0A7K3TFB0</accession>
<feature type="transmembrane region" description="Helical" evidence="1">
    <location>
        <begin position="154"/>
        <end position="174"/>
    </location>
</feature>
<evidence type="ECO:0000313" key="2">
    <source>
        <dbReference type="EMBL" id="NEG77768.1"/>
    </source>
</evidence>
<keyword evidence="3" id="KW-1185">Reference proteome</keyword>
<dbReference type="EMBL" id="WHZY01000002">
    <property type="protein sequence ID" value="NEG77768.1"/>
    <property type="molecule type" value="Genomic_DNA"/>
</dbReference>
<reference evidence="2 3" key="1">
    <citation type="submission" date="2019-10" db="EMBL/GenBank/DDBJ databases">
        <title>Bifidobacterium from non-human primates.</title>
        <authorList>
            <person name="Modesto M."/>
        </authorList>
    </citation>
    <scope>NUCLEOTIDE SEQUENCE [LARGE SCALE GENOMIC DNA]</scope>
    <source>
        <strain evidence="2 3">TREC</strain>
    </source>
</reference>
<keyword evidence="1" id="KW-0812">Transmembrane</keyword>
<dbReference type="OrthoDB" id="3239585at2"/>
<proteinExistence type="predicted"/>
<keyword evidence="1" id="KW-1133">Transmembrane helix</keyword>
<evidence type="ECO:0000256" key="1">
    <source>
        <dbReference type="SAM" id="Phobius"/>
    </source>
</evidence>
<dbReference type="AlphaFoldDB" id="A0A7K3TFB0"/>
<keyword evidence="1" id="KW-0472">Membrane</keyword>
<evidence type="ECO:0000313" key="3">
    <source>
        <dbReference type="Proteomes" id="UP000469763"/>
    </source>
</evidence>
<comment type="caution">
    <text evidence="2">The sequence shown here is derived from an EMBL/GenBank/DDBJ whole genome shotgun (WGS) entry which is preliminary data.</text>
</comment>